<dbReference type="Proteomes" id="UP001152759">
    <property type="component" value="Chromosome 4"/>
</dbReference>
<dbReference type="EMBL" id="OU963865">
    <property type="protein sequence ID" value="CAH0771268.1"/>
    <property type="molecule type" value="Genomic_DNA"/>
</dbReference>
<evidence type="ECO:0000313" key="2">
    <source>
        <dbReference type="EMBL" id="CAH0771268.1"/>
    </source>
</evidence>
<keyword evidence="3" id="KW-1185">Reference proteome</keyword>
<protein>
    <submittedName>
        <fullName evidence="2">Uncharacterized protein</fullName>
    </submittedName>
</protein>
<feature type="region of interest" description="Disordered" evidence="1">
    <location>
        <begin position="1"/>
        <end position="23"/>
    </location>
</feature>
<reference evidence="2" key="1">
    <citation type="submission" date="2021-12" db="EMBL/GenBank/DDBJ databases">
        <authorList>
            <person name="King R."/>
        </authorList>
    </citation>
    <scope>NUCLEOTIDE SEQUENCE</scope>
</reference>
<accession>A0A9P0CDD7</accession>
<dbReference type="AlphaFoldDB" id="A0A9P0CDD7"/>
<proteinExistence type="predicted"/>
<organism evidence="2 3">
    <name type="scientific">Bemisia tabaci</name>
    <name type="common">Sweetpotato whitefly</name>
    <name type="synonym">Aleurodes tabaci</name>
    <dbReference type="NCBI Taxonomy" id="7038"/>
    <lineage>
        <taxon>Eukaryota</taxon>
        <taxon>Metazoa</taxon>
        <taxon>Ecdysozoa</taxon>
        <taxon>Arthropoda</taxon>
        <taxon>Hexapoda</taxon>
        <taxon>Insecta</taxon>
        <taxon>Pterygota</taxon>
        <taxon>Neoptera</taxon>
        <taxon>Paraneoptera</taxon>
        <taxon>Hemiptera</taxon>
        <taxon>Sternorrhyncha</taxon>
        <taxon>Aleyrodoidea</taxon>
        <taxon>Aleyrodidae</taxon>
        <taxon>Aleyrodinae</taxon>
        <taxon>Bemisia</taxon>
    </lineage>
</organism>
<feature type="compositionally biased region" description="Low complexity" evidence="1">
    <location>
        <begin position="12"/>
        <end position="23"/>
    </location>
</feature>
<evidence type="ECO:0000313" key="3">
    <source>
        <dbReference type="Proteomes" id="UP001152759"/>
    </source>
</evidence>
<evidence type="ECO:0000256" key="1">
    <source>
        <dbReference type="SAM" id="MobiDB-lite"/>
    </source>
</evidence>
<gene>
    <name evidence="2" type="ORF">BEMITA_LOCUS8038</name>
</gene>
<sequence>MPDGCPLTSDINNNNRSGSGHGNCSRCASNACGNTKCNSGACYGQTPGAAHQNGGGSAYAGAASQGGGVGGRNNACGGAGSGMGSSGKRVQVTAKILFGSVSAISNMKHSEKLHRKRSQ</sequence>
<name>A0A9P0CDD7_BEMTA</name>